<dbReference type="InterPro" id="IPR000615">
    <property type="entry name" value="Bestrophin"/>
</dbReference>
<keyword evidence="7" id="KW-0868">Chloride</keyword>
<dbReference type="InterPro" id="IPR021134">
    <property type="entry name" value="Bestrophin-like"/>
</dbReference>
<comment type="function">
    <text evidence="7">Forms chloride channels.</text>
</comment>
<keyword evidence="7" id="KW-0813">Transport</keyword>
<dbReference type="AlphaFoldDB" id="A0A672N5A0"/>
<protein>
    <recommendedName>
        <fullName evidence="7">Bestrophin homolog</fullName>
    </recommendedName>
</protein>
<sequence length="55" mass="6250">LSLPADYRGADEGARLVRRSLMRYANLSGILIYRSVSTAIYKRFPTMNHQTSNAF</sequence>
<dbReference type="PANTHER" id="PTHR10736:SF4">
    <property type="entry name" value="BESTROPHIN-1"/>
    <property type="match status" value="1"/>
</dbReference>
<keyword evidence="7" id="KW-0407">Ion channel</keyword>
<reference evidence="8" key="2">
    <citation type="submission" date="2025-09" db="UniProtKB">
        <authorList>
            <consortium name="Ensembl"/>
        </authorList>
    </citation>
    <scope>IDENTIFICATION</scope>
</reference>
<dbReference type="Proteomes" id="UP000472262">
    <property type="component" value="Unassembled WGS sequence"/>
</dbReference>
<comment type="similarity">
    <text evidence="6 7">Belongs to the anion channel-forming bestrophin (TC 1.A.46) family. Calcium-sensitive chloride channel subfamily.</text>
</comment>
<comment type="catalytic activity">
    <reaction evidence="5">
        <text>chloride(in) = chloride(out)</text>
        <dbReference type="Rhea" id="RHEA:29823"/>
        <dbReference type="ChEBI" id="CHEBI:17996"/>
    </reaction>
</comment>
<evidence type="ECO:0000313" key="8">
    <source>
        <dbReference type="Ensembl" id="ENSSGRP00000045031.1"/>
    </source>
</evidence>
<reference evidence="8" key="1">
    <citation type="submission" date="2025-08" db="UniProtKB">
        <authorList>
            <consortium name="Ensembl"/>
        </authorList>
    </citation>
    <scope>IDENTIFICATION</scope>
</reference>
<evidence type="ECO:0000256" key="4">
    <source>
        <dbReference type="ARBA" id="ARBA00023136"/>
    </source>
</evidence>
<evidence type="ECO:0000256" key="1">
    <source>
        <dbReference type="ARBA" id="ARBA00004370"/>
    </source>
</evidence>
<keyword evidence="4" id="KW-0472">Membrane</keyword>
<keyword evidence="7" id="KW-1003">Cell membrane</keyword>
<dbReference type="GO" id="GO:0034707">
    <property type="term" value="C:chloride channel complex"/>
    <property type="evidence" value="ECO:0007669"/>
    <property type="project" value="UniProtKB-KW"/>
</dbReference>
<name>A0A672N5A0_SINGR</name>
<keyword evidence="2" id="KW-0812">Transmembrane</keyword>
<proteinExistence type="inferred from homology"/>
<dbReference type="GO" id="GO:0005254">
    <property type="term" value="F:chloride channel activity"/>
    <property type="evidence" value="ECO:0007669"/>
    <property type="project" value="UniProtKB-KW"/>
</dbReference>
<organism evidence="8 9">
    <name type="scientific">Sinocyclocheilus grahami</name>
    <name type="common">Dianchi golden-line fish</name>
    <name type="synonym">Barbus grahami</name>
    <dbReference type="NCBI Taxonomy" id="75366"/>
    <lineage>
        <taxon>Eukaryota</taxon>
        <taxon>Metazoa</taxon>
        <taxon>Chordata</taxon>
        <taxon>Craniata</taxon>
        <taxon>Vertebrata</taxon>
        <taxon>Euteleostomi</taxon>
        <taxon>Actinopterygii</taxon>
        <taxon>Neopterygii</taxon>
        <taxon>Teleostei</taxon>
        <taxon>Ostariophysi</taxon>
        <taxon>Cypriniformes</taxon>
        <taxon>Cyprinidae</taxon>
        <taxon>Cyprininae</taxon>
        <taxon>Sinocyclocheilus</taxon>
    </lineage>
</organism>
<evidence type="ECO:0000313" key="9">
    <source>
        <dbReference type="Proteomes" id="UP000472262"/>
    </source>
</evidence>
<evidence type="ECO:0000256" key="6">
    <source>
        <dbReference type="ARBA" id="ARBA00034769"/>
    </source>
</evidence>
<evidence type="ECO:0000256" key="5">
    <source>
        <dbReference type="ARBA" id="ARBA00024167"/>
    </source>
</evidence>
<evidence type="ECO:0000256" key="3">
    <source>
        <dbReference type="ARBA" id="ARBA00022989"/>
    </source>
</evidence>
<keyword evidence="7" id="KW-0869">Chloride channel</keyword>
<comment type="subcellular location">
    <subcellularLocation>
        <location evidence="7">Cell membrane</location>
        <topology evidence="7">Multi-pass membrane protein</topology>
    </subcellularLocation>
    <subcellularLocation>
        <location evidence="1">Membrane</location>
    </subcellularLocation>
</comment>
<evidence type="ECO:0000256" key="2">
    <source>
        <dbReference type="ARBA" id="ARBA00022692"/>
    </source>
</evidence>
<dbReference type="GO" id="GO:0005886">
    <property type="term" value="C:plasma membrane"/>
    <property type="evidence" value="ECO:0007669"/>
    <property type="project" value="UniProtKB-SubCell"/>
</dbReference>
<dbReference type="PANTHER" id="PTHR10736">
    <property type="entry name" value="BESTROPHIN"/>
    <property type="match status" value="1"/>
</dbReference>
<keyword evidence="3" id="KW-1133">Transmembrane helix</keyword>
<accession>A0A672N5A0</accession>
<dbReference type="Ensembl" id="ENSSGRT00000048193.1">
    <property type="protein sequence ID" value="ENSSGRP00000045031.1"/>
    <property type="gene ID" value="ENSSGRG00000024192.1"/>
</dbReference>
<evidence type="ECO:0000256" key="7">
    <source>
        <dbReference type="RuleBase" id="RU363126"/>
    </source>
</evidence>
<keyword evidence="9" id="KW-1185">Reference proteome</keyword>
<dbReference type="Pfam" id="PF01062">
    <property type="entry name" value="Bestrophin"/>
    <property type="match status" value="1"/>
</dbReference>
<keyword evidence="7" id="KW-0406">Ion transport</keyword>
<dbReference type="InParanoid" id="A0A672N5A0"/>